<name>A0A3S5CYM7_9BRAD</name>
<keyword evidence="2" id="KW-1185">Reference proteome</keyword>
<accession>A0A3S5CYM7</accession>
<sequence length="410" mass="43617">MANKLITPSVIAKEALMHLENNLVFANRVHREYKKEFVKVGDTVSIRRPVKFYAADGATLVKQDVEEGNTAIKIDQRKHVGWEFSSQDLTLTIEKYSERYIQPACITLAQVVDQAVASLYKKVWNSVGTPGTTPANFAALGSAAQRLDEMAVPAKPRAAVVNPAAGWTLAGGQTALYMADVAKSAYREGTIGDIAGFDTFRSQNVRNHVVGTKAGSPLVNGANQSVTYQSIASTGNKQSLVTDAWTASSAVLKAGDVFTIAGVYAVNPVPGEGTTGKQVMPYLQQFVALADATADGSGNATLSISPAIITSGAQQTVSNAPADNAAITVLGTASTAYPQNLCFSRNAFALVTVPLIMPDSAAFKAQESHNGLSIRVVKDFDITNDKEIIRLDVMFGVEAIYPDLAVRLWG</sequence>
<dbReference type="OrthoDB" id="1867599at2"/>
<proteinExistence type="predicted"/>
<organism evidence="1 2">
    <name type="scientific">Rhodoplanes serenus</name>
    <dbReference type="NCBI Taxonomy" id="200615"/>
    <lineage>
        <taxon>Bacteria</taxon>
        <taxon>Pseudomonadati</taxon>
        <taxon>Pseudomonadota</taxon>
        <taxon>Alphaproteobacteria</taxon>
        <taxon>Hyphomicrobiales</taxon>
        <taxon>Nitrobacteraceae</taxon>
        <taxon>Rhodoplanes</taxon>
    </lineage>
</organism>
<dbReference type="InterPro" id="IPR024659">
    <property type="entry name" value="Phage_coat_Gp5"/>
</dbReference>
<dbReference type="EMBL" id="UWOC01000180">
    <property type="protein sequence ID" value="VCU10779.1"/>
    <property type="molecule type" value="Genomic_DNA"/>
</dbReference>
<dbReference type="RefSeq" id="WP_129610836.1">
    <property type="nucleotide sequence ID" value="NZ_UWOC01000180.1"/>
</dbReference>
<comment type="caution">
    <text evidence="1">The sequence shown here is derived from an EMBL/GenBank/DDBJ whole genome shotgun (WGS) entry which is preliminary data.</text>
</comment>
<protein>
    <submittedName>
        <fullName evidence="1">Uncharacterized protein</fullName>
    </submittedName>
</protein>
<evidence type="ECO:0000313" key="2">
    <source>
        <dbReference type="Proteomes" id="UP000289200"/>
    </source>
</evidence>
<dbReference type="Pfam" id="PF11651">
    <property type="entry name" value="P22_CoatProtein"/>
    <property type="match status" value="1"/>
</dbReference>
<dbReference type="Proteomes" id="UP000289200">
    <property type="component" value="Unassembled WGS sequence"/>
</dbReference>
<evidence type="ECO:0000313" key="1">
    <source>
        <dbReference type="EMBL" id="VCU10779.1"/>
    </source>
</evidence>
<dbReference type="Gene3D" id="2.40.30.240">
    <property type="match status" value="1"/>
</dbReference>
<reference evidence="2" key="1">
    <citation type="submission" date="2018-10" db="EMBL/GenBank/DDBJ databases">
        <authorList>
            <person name="Peiro R."/>
            <person name="Begona"/>
            <person name="Cbmso G."/>
            <person name="Lopez M."/>
            <person name="Gonzalez S."/>
            <person name="Sacristan E."/>
            <person name="Castillo E."/>
        </authorList>
    </citation>
    <scope>NUCLEOTIDE SEQUENCE [LARGE SCALE GENOMIC DNA]</scope>
</reference>
<gene>
    <name evidence="1" type="ORF">RHODGE_RHODGE_03983</name>
</gene>
<dbReference type="AlphaFoldDB" id="A0A3S5CYM7"/>